<accession>A0A3G1KW79</accession>
<dbReference type="EMBL" id="CP017634">
    <property type="protein sequence ID" value="ATW26712.1"/>
    <property type="molecule type" value="Genomic_DNA"/>
</dbReference>
<dbReference type="OrthoDB" id="9760067at2"/>
<dbReference type="AlphaFoldDB" id="A0A3G1KW79"/>
<evidence type="ECO:0000313" key="1">
    <source>
        <dbReference type="EMBL" id="ATW26712.1"/>
    </source>
</evidence>
<organism evidence="1 2">
    <name type="scientific">Formimonas warabiya</name>
    <dbReference type="NCBI Taxonomy" id="1761012"/>
    <lineage>
        <taxon>Bacteria</taxon>
        <taxon>Bacillati</taxon>
        <taxon>Bacillota</taxon>
        <taxon>Clostridia</taxon>
        <taxon>Eubacteriales</taxon>
        <taxon>Peptococcaceae</taxon>
        <taxon>Candidatus Formimonas</taxon>
    </lineage>
</organism>
<dbReference type="KEGG" id="fwa:DCMF_19845"/>
<protein>
    <submittedName>
        <fullName evidence="1">Uncharacterized protein</fullName>
    </submittedName>
</protein>
<name>A0A3G1KW79_FORW1</name>
<evidence type="ECO:0000313" key="2">
    <source>
        <dbReference type="Proteomes" id="UP000323521"/>
    </source>
</evidence>
<keyword evidence="2" id="KW-1185">Reference proteome</keyword>
<gene>
    <name evidence="1" type="ORF">DCMF_19845</name>
</gene>
<sequence length="99" mass="11303">MGAERSIRPFDQGRANWMTIKTNRGGSSAAIYSVVQTALANNLKVYDYLVYLFKEMPNSDLNNHPERIDRFVPWSKQLPANCYQGQSLYKIHSMSGRMG</sequence>
<proteinExistence type="predicted"/>
<reference evidence="1 2" key="1">
    <citation type="submission" date="2016-10" db="EMBL/GenBank/DDBJ databases">
        <title>Complete Genome Sequence of Peptococcaceae strain DCMF.</title>
        <authorList>
            <person name="Edwards R.J."/>
            <person name="Holland S.I."/>
            <person name="Deshpande N.P."/>
            <person name="Wong Y.K."/>
            <person name="Ertan H."/>
            <person name="Manefield M."/>
            <person name="Russell T.L."/>
            <person name="Lee M.J."/>
        </authorList>
    </citation>
    <scope>NUCLEOTIDE SEQUENCE [LARGE SCALE GENOMIC DNA]</scope>
    <source>
        <strain evidence="1 2">DCMF</strain>
    </source>
</reference>
<dbReference type="Proteomes" id="UP000323521">
    <property type="component" value="Chromosome"/>
</dbReference>